<feature type="compositionally biased region" description="Polar residues" evidence="2">
    <location>
        <begin position="343"/>
        <end position="362"/>
    </location>
</feature>
<reference evidence="4 5" key="2">
    <citation type="submission" date="2024-07" db="EMBL/GenBank/DDBJ databases">
        <authorList>
            <person name="Akdeniz Z."/>
        </authorList>
    </citation>
    <scope>NUCLEOTIDE SEQUENCE [LARGE SCALE GENOMIC DNA]</scope>
</reference>
<evidence type="ECO:0000313" key="4">
    <source>
        <dbReference type="EMBL" id="CAL6104147.1"/>
    </source>
</evidence>
<protein>
    <submittedName>
        <fullName evidence="4">Hypothetical_protein</fullName>
    </submittedName>
</protein>
<keyword evidence="1" id="KW-0175">Coiled coil</keyword>
<dbReference type="EMBL" id="CAXDID020000579">
    <property type="protein sequence ID" value="CAL6104147.1"/>
    <property type="molecule type" value="Genomic_DNA"/>
</dbReference>
<organism evidence="3">
    <name type="scientific">Hexamita inflata</name>
    <dbReference type="NCBI Taxonomy" id="28002"/>
    <lineage>
        <taxon>Eukaryota</taxon>
        <taxon>Metamonada</taxon>
        <taxon>Diplomonadida</taxon>
        <taxon>Hexamitidae</taxon>
        <taxon>Hexamitinae</taxon>
        <taxon>Hexamita</taxon>
    </lineage>
</organism>
<keyword evidence="5" id="KW-1185">Reference proteome</keyword>
<sequence length="654" mass="75591">MSTCPSCFRPYPQECFIKVLAPALTENCAGYCENHHEQQNLNIESQIKREVENSLKKQVKLFAKSEQNLQDQLKAHEKILSQISEQLTQSNLKQVTQSNKIAEQQQINMNQSAQCDSNQTQSSYIYQPSSDRLLELEQKQKVIENDIKEIKQSQQQAEQTFCQNFEKLTNQILSFNSQVQKQQEQLIESVKVSQLQQFQQQQSLLQQSLQQITHDFGMQMSQYKTEQSAQIQQSLKDQYIQMSNVQTNQNMQYSNQNNTFVDSQQQRQDILYDKQQNQYNTYQSKSQSNIPQEPNSKQIYEYSQSNQQHLNQNQISEQQFETKYKLSPAHNNMKSEITQVSNIDNGNNQVTSSQSLMQNKQSIKQERTQSSAKRQDYSEPDYEDAVLFTRSIQTPKNVQISGTHEILKSPTNQLQNEQVTSLYAPNALQIFPISRQINQQSQKYVQQAQTPSQLRSQTQKHDPVQFISYQQSVLPEEQNNQQQVITNKQSAYPASYHAGHNLKPNNLPYSQIPVQNPKQLSINSTSVFNSKMVTSPKQNSTLSQIQQVQEQIHQNNDINRQPLQLSAQFLKTQKKIQQQCQKQDSLQEFVVEQEKLQNSFMSTESLHSTQDGNAQTVQQPNTPSMLTDKKYSLILAYQEKLIGKVNSACHSQDE</sequence>
<dbReference type="AlphaFoldDB" id="A0AA86NWG0"/>
<feature type="coiled-coil region" evidence="1">
    <location>
        <begin position="133"/>
        <end position="185"/>
    </location>
</feature>
<reference evidence="3" key="1">
    <citation type="submission" date="2023-06" db="EMBL/GenBank/DDBJ databases">
        <authorList>
            <person name="Kurt Z."/>
        </authorList>
    </citation>
    <scope>NUCLEOTIDE SEQUENCE</scope>
</reference>
<dbReference type="Proteomes" id="UP001642409">
    <property type="component" value="Unassembled WGS sequence"/>
</dbReference>
<name>A0AA86NWG0_9EUKA</name>
<evidence type="ECO:0000256" key="2">
    <source>
        <dbReference type="SAM" id="MobiDB-lite"/>
    </source>
</evidence>
<accession>A0AA86NWG0</accession>
<proteinExistence type="predicted"/>
<evidence type="ECO:0000256" key="1">
    <source>
        <dbReference type="SAM" id="Coils"/>
    </source>
</evidence>
<feature type="region of interest" description="Disordered" evidence="2">
    <location>
        <begin position="343"/>
        <end position="380"/>
    </location>
</feature>
<gene>
    <name evidence="3" type="ORF">HINF_LOCUS13586</name>
    <name evidence="4" type="ORF">HINF_LOCUS72634</name>
</gene>
<comment type="caution">
    <text evidence="3">The sequence shown here is derived from an EMBL/GenBank/DDBJ whole genome shotgun (WGS) entry which is preliminary data.</text>
</comment>
<evidence type="ECO:0000313" key="5">
    <source>
        <dbReference type="Proteomes" id="UP001642409"/>
    </source>
</evidence>
<feature type="compositionally biased region" description="Basic and acidic residues" evidence="2">
    <location>
        <begin position="363"/>
        <end position="377"/>
    </location>
</feature>
<dbReference type="EMBL" id="CATOUU010000353">
    <property type="protein sequence ID" value="CAI9925941.1"/>
    <property type="molecule type" value="Genomic_DNA"/>
</dbReference>
<feature type="region of interest" description="Disordered" evidence="2">
    <location>
        <begin position="603"/>
        <end position="623"/>
    </location>
</feature>
<evidence type="ECO:0000313" key="3">
    <source>
        <dbReference type="EMBL" id="CAI9925941.1"/>
    </source>
</evidence>